<dbReference type="Pfam" id="PF06353">
    <property type="entry name" value="DUF1062"/>
    <property type="match status" value="1"/>
</dbReference>
<proteinExistence type="predicted"/>
<dbReference type="InterPro" id="IPR009412">
    <property type="entry name" value="DUF1062"/>
</dbReference>
<evidence type="ECO:0000313" key="1">
    <source>
        <dbReference type="EMBL" id="TWI16759.1"/>
    </source>
</evidence>
<gene>
    <name evidence="1" type="ORF">IQ31_04106</name>
</gene>
<dbReference type="EMBL" id="VLKR01000026">
    <property type="protein sequence ID" value="TWI16759.1"/>
    <property type="molecule type" value="Genomic_DNA"/>
</dbReference>
<dbReference type="Proteomes" id="UP000315908">
    <property type="component" value="Unassembled WGS sequence"/>
</dbReference>
<comment type="caution">
    <text evidence="1">The sequence shown here is derived from an EMBL/GenBank/DDBJ whole genome shotgun (WGS) entry which is preliminary data.</text>
</comment>
<dbReference type="AlphaFoldDB" id="A0A562M9Y7"/>
<reference evidence="1 2" key="1">
    <citation type="journal article" date="2015" name="Stand. Genomic Sci.">
        <title>Genomic Encyclopedia of Bacterial and Archaeal Type Strains, Phase III: the genomes of soil and plant-associated and newly described type strains.</title>
        <authorList>
            <person name="Whitman W.B."/>
            <person name="Woyke T."/>
            <person name="Klenk H.P."/>
            <person name="Zhou Y."/>
            <person name="Lilburn T.G."/>
            <person name="Beck B.J."/>
            <person name="De Vos P."/>
            <person name="Vandamme P."/>
            <person name="Eisen J.A."/>
            <person name="Garrity G."/>
            <person name="Hugenholtz P."/>
            <person name="Kyrpides N.C."/>
        </authorList>
    </citation>
    <scope>NUCLEOTIDE SEQUENCE [LARGE SCALE GENOMIC DNA]</scope>
    <source>
        <strain evidence="1 2">CGMCC 1.6855</strain>
    </source>
</reference>
<protein>
    <recommendedName>
        <fullName evidence="3">DUF1062 domain-containing protein</fullName>
    </recommendedName>
</protein>
<accession>A0A562M9Y7</accession>
<organism evidence="1 2">
    <name type="scientific">Sphingobacterium siyangense</name>
    <dbReference type="NCBI Taxonomy" id="459529"/>
    <lineage>
        <taxon>Bacteria</taxon>
        <taxon>Pseudomonadati</taxon>
        <taxon>Bacteroidota</taxon>
        <taxon>Sphingobacteriia</taxon>
        <taxon>Sphingobacteriales</taxon>
        <taxon>Sphingobacteriaceae</taxon>
        <taxon>Sphingobacterium</taxon>
    </lineage>
</organism>
<evidence type="ECO:0000313" key="2">
    <source>
        <dbReference type="Proteomes" id="UP000315908"/>
    </source>
</evidence>
<name>A0A562M9Y7_9SPHI</name>
<evidence type="ECO:0008006" key="3">
    <source>
        <dbReference type="Google" id="ProtNLM"/>
    </source>
</evidence>
<dbReference type="OrthoDB" id="9810886at2"/>
<sequence length="201" mass="24176">MRKEYIWEVKAHNTPLLKRSCSHCDSDRFYCSEKFRMNAQKKNIDVWLIYRCIKCDNTYNMTIISRTSPESINKELFHRFQENNRELAWQYAFSTEIRKKNNVEADFDTIKYEIQYEQLFIENLHSTNEDTLSFKVIYAFSFQLKLSTVIRNCLKLSSKQLDRLITMQAITVHGKFLEKKHRVKHEDIVKISCEALKRITR</sequence>